<evidence type="ECO:0000256" key="2">
    <source>
        <dbReference type="ARBA" id="ARBA00023163"/>
    </source>
</evidence>
<dbReference type="eggNOG" id="COG1309">
    <property type="taxonomic scope" value="Bacteria"/>
</dbReference>
<dbReference type="EMBL" id="CP080467">
    <property type="protein sequence ID" value="UNO49619.1"/>
    <property type="molecule type" value="Genomic_DNA"/>
</dbReference>
<dbReference type="InterPro" id="IPR036271">
    <property type="entry name" value="Tet_transcr_reg_TetR-rel_C_sf"/>
</dbReference>
<organism evidence="3 4">
    <name type="scientific">Alicyclobacillus acidoterrestris (strain ATCC 49025 / DSM 3922 / CIP 106132 / NCIMB 13137 / GD3B)</name>
    <dbReference type="NCBI Taxonomy" id="1356854"/>
    <lineage>
        <taxon>Bacteria</taxon>
        <taxon>Bacillati</taxon>
        <taxon>Bacillota</taxon>
        <taxon>Bacilli</taxon>
        <taxon>Bacillales</taxon>
        <taxon>Alicyclobacillaceae</taxon>
        <taxon>Alicyclobacillus</taxon>
    </lineage>
</organism>
<evidence type="ECO:0000313" key="4">
    <source>
        <dbReference type="Proteomes" id="UP000829401"/>
    </source>
</evidence>
<proteinExistence type="predicted"/>
<dbReference type="Pfam" id="PF02909">
    <property type="entry name" value="TetR_C_1"/>
    <property type="match status" value="1"/>
</dbReference>
<dbReference type="GO" id="GO:0045892">
    <property type="term" value="P:negative regulation of DNA-templated transcription"/>
    <property type="evidence" value="ECO:0007669"/>
    <property type="project" value="InterPro"/>
</dbReference>
<dbReference type="OrthoDB" id="166040at2"/>
<keyword evidence="4" id="KW-1185">Reference proteome</keyword>
<accession>A0A9E6ZPS8</accession>
<reference evidence="4" key="1">
    <citation type="journal article" date="2022" name="G3 (Bethesda)">
        <title>Unveiling the complete genome sequence of Alicyclobacillus acidoterrestris DSM 3922T, a taint-producing strain.</title>
        <authorList>
            <person name="Leonardo I.C."/>
            <person name="Barreto Crespo M.T."/>
            <person name="Gaspar F.B."/>
        </authorList>
    </citation>
    <scope>NUCLEOTIDE SEQUENCE [LARGE SCALE GENOMIC DNA]</scope>
    <source>
        <strain evidence="4">DSM 3922</strain>
    </source>
</reference>
<dbReference type="KEGG" id="aaco:K1I37_03495"/>
<dbReference type="RefSeq" id="WP_021295358.1">
    <property type="nucleotide sequence ID" value="NZ_AURB01000062.1"/>
</dbReference>
<dbReference type="Proteomes" id="UP000829401">
    <property type="component" value="Chromosome"/>
</dbReference>
<keyword evidence="1" id="KW-0805">Transcription regulation</keyword>
<evidence type="ECO:0000313" key="3">
    <source>
        <dbReference type="EMBL" id="UNO49619.1"/>
    </source>
</evidence>
<gene>
    <name evidence="3" type="ORF">K1I37_03495</name>
</gene>
<keyword evidence="2" id="KW-0804">Transcription</keyword>
<dbReference type="SUPFAM" id="SSF48498">
    <property type="entry name" value="Tetracyclin repressor-like, C-terminal domain"/>
    <property type="match status" value="1"/>
</dbReference>
<dbReference type="STRING" id="1356854.N007_20675"/>
<sequence length="165" mass="18979">MLQLISDRISADIESPDVGLTWQEQIRQYAENYRKALLSYRDAVQIFTDTMPFTFNRLRQIEGVYRVFVNAGFSYEETTLIGTLFNNYVIGFVKEEVRFKNSTQGQETEEIIAGVRNTFKNLPATEFPTLIQLADYATVVDMDRQFDFGLDILIKGLNTILDSHA</sequence>
<protein>
    <submittedName>
        <fullName evidence="3">TetR/AcrR family transcriptional regulator C-terminal domain-containing protein</fullName>
    </submittedName>
</protein>
<dbReference type="InterPro" id="IPR004111">
    <property type="entry name" value="Repressor_TetR_C"/>
</dbReference>
<accession>T0CGN6</accession>
<evidence type="ECO:0000256" key="1">
    <source>
        <dbReference type="ARBA" id="ARBA00023015"/>
    </source>
</evidence>
<name>T0CGN6_ALIAG</name>
<dbReference type="AlphaFoldDB" id="T0CGN6"/>
<dbReference type="Gene3D" id="1.10.357.10">
    <property type="entry name" value="Tetracycline Repressor, domain 2"/>
    <property type="match status" value="1"/>
</dbReference>